<evidence type="ECO:0000256" key="1">
    <source>
        <dbReference type="ARBA" id="ARBA00004236"/>
    </source>
</evidence>
<comment type="subcellular location">
    <subcellularLocation>
        <location evidence="1">Cell membrane</location>
    </subcellularLocation>
</comment>
<dbReference type="Pfam" id="PF18967">
    <property type="entry name" value="PycTM"/>
    <property type="match status" value="1"/>
</dbReference>
<evidence type="ECO:0000259" key="9">
    <source>
        <dbReference type="Pfam" id="PF18967"/>
    </source>
</evidence>
<proteinExistence type="predicted"/>
<evidence type="ECO:0000313" key="11">
    <source>
        <dbReference type="Proteomes" id="UP000199409"/>
    </source>
</evidence>
<dbReference type="AlphaFoldDB" id="A0A1H4E5T0"/>
<dbReference type="RefSeq" id="WP_092350713.1">
    <property type="nucleotide sequence ID" value="NZ_FNQN01000013.1"/>
</dbReference>
<protein>
    <recommendedName>
        <fullName evidence="9">Pycsar effector protein domain-containing protein</fullName>
    </recommendedName>
</protein>
<keyword evidence="4" id="KW-0547">Nucleotide-binding</keyword>
<dbReference type="Proteomes" id="UP000199409">
    <property type="component" value="Unassembled WGS sequence"/>
</dbReference>
<evidence type="ECO:0000256" key="2">
    <source>
        <dbReference type="ARBA" id="ARBA00022475"/>
    </source>
</evidence>
<evidence type="ECO:0000256" key="4">
    <source>
        <dbReference type="ARBA" id="ARBA00022741"/>
    </source>
</evidence>
<feature type="domain" description="Pycsar effector protein" evidence="9">
    <location>
        <begin position="21"/>
        <end position="166"/>
    </location>
</feature>
<dbReference type="GO" id="GO:0000166">
    <property type="term" value="F:nucleotide binding"/>
    <property type="evidence" value="ECO:0007669"/>
    <property type="project" value="UniProtKB-KW"/>
</dbReference>
<gene>
    <name evidence="10" type="ORF">SAMN05660420_03215</name>
</gene>
<evidence type="ECO:0000256" key="3">
    <source>
        <dbReference type="ARBA" id="ARBA00022692"/>
    </source>
</evidence>
<evidence type="ECO:0000256" key="5">
    <source>
        <dbReference type="ARBA" id="ARBA00022989"/>
    </source>
</evidence>
<feature type="transmembrane region" description="Helical" evidence="8">
    <location>
        <begin position="63"/>
        <end position="84"/>
    </location>
</feature>
<keyword evidence="7 8" id="KW-0472">Membrane</keyword>
<dbReference type="EMBL" id="FNQN01000013">
    <property type="protein sequence ID" value="SEA79732.1"/>
    <property type="molecule type" value="Genomic_DNA"/>
</dbReference>
<accession>A0A1H4E5T0</accession>
<dbReference type="STRING" id="37625.SAMN05660420_03215"/>
<sequence length="171" mass="19591">MTDIPKPEEPFLPRLLASNALRANLSKHMDLNKMADAKSSMIMTVSSLVITITLTQYDKLELITILLLASSGILAVIFSMLAIIPPFHVTDHTNLFYFRSFSDLSEEEFKQQFAETIADKEKLYNAYFHEIYYLGRYRLTRKYKLIRNGLWSLLIGLLSATASVIILHFPL</sequence>
<dbReference type="GO" id="GO:0005886">
    <property type="term" value="C:plasma membrane"/>
    <property type="evidence" value="ECO:0007669"/>
    <property type="project" value="UniProtKB-SubCell"/>
</dbReference>
<evidence type="ECO:0000256" key="8">
    <source>
        <dbReference type="SAM" id="Phobius"/>
    </source>
</evidence>
<evidence type="ECO:0000256" key="6">
    <source>
        <dbReference type="ARBA" id="ARBA00023118"/>
    </source>
</evidence>
<reference evidence="10 11" key="1">
    <citation type="submission" date="2016-10" db="EMBL/GenBank/DDBJ databases">
        <authorList>
            <person name="de Groot N.N."/>
        </authorList>
    </citation>
    <scope>NUCLEOTIDE SEQUENCE [LARGE SCALE GENOMIC DNA]</scope>
    <source>
        <strain evidence="10 11">DSM 7343</strain>
    </source>
</reference>
<keyword evidence="3 8" id="KW-0812">Transmembrane</keyword>
<name>A0A1H4E5T0_9BACT</name>
<evidence type="ECO:0000313" key="10">
    <source>
        <dbReference type="EMBL" id="SEA79732.1"/>
    </source>
</evidence>
<organism evidence="10 11">
    <name type="scientific">Desulfuromusa kysingii</name>
    <dbReference type="NCBI Taxonomy" id="37625"/>
    <lineage>
        <taxon>Bacteria</taxon>
        <taxon>Pseudomonadati</taxon>
        <taxon>Thermodesulfobacteriota</taxon>
        <taxon>Desulfuromonadia</taxon>
        <taxon>Desulfuromonadales</taxon>
        <taxon>Geopsychrobacteraceae</taxon>
        <taxon>Desulfuromusa</taxon>
    </lineage>
</organism>
<dbReference type="InterPro" id="IPR043760">
    <property type="entry name" value="PycTM_dom"/>
</dbReference>
<keyword evidence="2" id="KW-1003">Cell membrane</keyword>
<keyword evidence="6" id="KW-0051">Antiviral defense</keyword>
<evidence type="ECO:0000256" key="7">
    <source>
        <dbReference type="ARBA" id="ARBA00023136"/>
    </source>
</evidence>
<keyword evidence="11" id="KW-1185">Reference proteome</keyword>
<dbReference type="GO" id="GO:0051607">
    <property type="term" value="P:defense response to virus"/>
    <property type="evidence" value="ECO:0007669"/>
    <property type="project" value="UniProtKB-KW"/>
</dbReference>
<keyword evidence="5 8" id="KW-1133">Transmembrane helix</keyword>
<dbReference type="OrthoDB" id="5405890at2"/>
<feature type="transmembrane region" description="Helical" evidence="8">
    <location>
        <begin position="150"/>
        <end position="169"/>
    </location>
</feature>